<evidence type="ECO:0000256" key="1">
    <source>
        <dbReference type="ARBA" id="ARBA00009183"/>
    </source>
</evidence>
<keyword evidence="7" id="KW-1185">Reference proteome</keyword>
<dbReference type="InterPro" id="IPR000960">
    <property type="entry name" value="Flavin_mOase"/>
</dbReference>
<dbReference type="Pfam" id="PF00743">
    <property type="entry name" value="FMO-like"/>
    <property type="match status" value="1"/>
</dbReference>
<accession>A0A1Y2G012</accession>
<keyword evidence="3" id="KW-0274">FAD</keyword>
<protein>
    <recommendedName>
        <fullName evidence="8">FAD/NAD(P)-binding domain-containing protein</fullName>
    </recommendedName>
</protein>
<reference evidence="6 7" key="1">
    <citation type="submission" date="2016-07" db="EMBL/GenBank/DDBJ databases">
        <title>Pervasive Adenine N6-methylation of Active Genes in Fungi.</title>
        <authorList>
            <consortium name="DOE Joint Genome Institute"/>
            <person name="Mondo S.J."/>
            <person name="Dannebaum R.O."/>
            <person name="Kuo R.C."/>
            <person name="Labutti K."/>
            <person name="Haridas S."/>
            <person name="Kuo A."/>
            <person name="Salamov A."/>
            <person name="Ahrendt S.R."/>
            <person name="Lipzen A."/>
            <person name="Sullivan W."/>
            <person name="Andreopoulos W.B."/>
            <person name="Clum A."/>
            <person name="Lindquist E."/>
            <person name="Daum C."/>
            <person name="Ramamoorthy G.K."/>
            <person name="Gryganskyi A."/>
            <person name="Culley D."/>
            <person name="Magnuson J.K."/>
            <person name="James T.Y."/>
            <person name="O'Malley M.A."/>
            <person name="Stajich J.E."/>
            <person name="Spatafora J.W."/>
            <person name="Visel A."/>
            <person name="Grigoriev I.V."/>
        </authorList>
    </citation>
    <scope>NUCLEOTIDE SEQUENCE [LARGE SCALE GENOMIC DNA]</scope>
    <source>
        <strain evidence="6 7">62-1032</strain>
    </source>
</reference>
<evidence type="ECO:0008006" key="8">
    <source>
        <dbReference type="Google" id="ProtNLM"/>
    </source>
</evidence>
<keyword evidence="4" id="KW-0521">NADP</keyword>
<dbReference type="EMBL" id="MCGR01000005">
    <property type="protein sequence ID" value="ORY89776.1"/>
    <property type="molecule type" value="Genomic_DNA"/>
</dbReference>
<dbReference type="SUPFAM" id="SSF51905">
    <property type="entry name" value="FAD/NAD(P)-binding domain"/>
    <property type="match status" value="2"/>
</dbReference>
<dbReference type="PRINTS" id="PR00370">
    <property type="entry name" value="FMOXYGENASE"/>
</dbReference>
<organism evidence="6 7">
    <name type="scientific">Leucosporidium creatinivorum</name>
    <dbReference type="NCBI Taxonomy" id="106004"/>
    <lineage>
        <taxon>Eukaryota</taxon>
        <taxon>Fungi</taxon>
        <taxon>Dikarya</taxon>
        <taxon>Basidiomycota</taxon>
        <taxon>Pucciniomycotina</taxon>
        <taxon>Microbotryomycetes</taxon>
        <taxon>Leucosporidiales</taxon>
        <taxon>Leucosporidium</taxon>
    </lineage>
</organism>
<name>A0A1Y2G012_9BASI</name>
<keyword evidence="2" id="KW-0285">Flavoprotein</keyword>
<dbReference type="PIRSF" id="PIRSF000332">
    <property type="entry name" value="FMO"/>
    <property type="match status" value="1"/>
</dbReference>
<evidence type="ECO:0000256" key="3">
    <source>
        <dbReference type="ARBA" id="ARBA00022827"/>
    </source>
</evidence>
<dbReference type="STRING" id="106004.A0A1Y2G012"/>
<gene>
    <name evidence="6" type="ORF">BCR35DRAFT_317225</name>
</gene>
<evidence type="ECO:0000313" key="7">
    <source>
        <dbReference type="Proteomes" id="UP000193467"/>
    </source>
</evidence>
<dbReference type="Gene3D" id="3.50.50.60">
    <property type="entry name" value="FAD/NAD(P)-binding domain"/>
    <property type="match status" value="3"/>
</dbReference>
<dbReference type="Proteomes" id="UP000193467">
    <property type="component" value="Unassembled WGS sequence"/>
</dbReference>
<proteinExistence type="inferred from homology"/>
<evidence type="ECO:0000256" key="4">
    <source>
        <dbReference type="ARBA" id="ARBA00022857"/>
    </source>
</evidence>
<dbReference type="GO" id="GO:0004499">
    <property type="term" value="F:N,N-dimethylaniline monooxygenase activity"/>
    <property type="evidence" value="ECO:0007669"/>
    <property type="project" value="InterPro"/>
</dbReference>
<dbReference type="InterPro" id="IPR036188">
    <property type="entry name" value="FAD/NAD-bd_sf"/>
</dbReference>
<keyword evidence="5" id="KW-0560">Oxidoreductase</keyword>
<comment type="similarity">
    <text evidence="1">Belongs to the FMO family.</text>
</comment>
<dbReference type="PANTHER" id="PTHR23023">
    <property type="entry name" value="DIMETHYLANILINE MONOOXYGENASE"/>
    <property type="match status" value="1"/>
</dbReference>
<dbReference type="GO" id="GO:0050661">
    <property type="term" value="F:NADP binding"/>
    <property type="evidence" value="ECO:0007669"/>
    <property type="project" value="InterPro"/>
</dbReference>
<evidence type="ECO:0000256" key="5">
    <source>
        <dbReference type="ARBA" id="ARBA00023002"/>
    </source>
</evidence>
<dbReference type="InterPro" id="IPR050346">
    <property type="entry name" value="FMO-like"/>
</dbReference>
<dbReference type="InterPro" id="IPR020946">
    <property type="entry name" value="Flavin_mOase-like"/>
</dbReference>
<sequence length="498" mass="54386">MRVCIVGAGFSGLVTAKTLIDFGHEVTVFELAPDVGGVWSSTRSYPGVKTQNSKQTYCLSTLAMPSSYPDHPSGEQVQAYLESYVKQHALREIIQLNTEVTAAEQVVEGWIIQTRSSSGSTSSHSFEHLVVCSGAFSKPFLPSFLGAESFVAGGGRICHTSQLGCVEDVKGKNVIIVGYGKSACDAAQVVSDMATSTTVVARRLLWKLPTYVLGVLHYSYLLLNRVVSRSRGESLFEYIRPWKSQRFLSSRLGSPIRAFAFRSLEWAARFQYSLDSLSLLPSGPYSDIATSTVSLATLGFYQGVKSGRIAVIRDASITSLSARSAMLSTGQQVAADLVVCGTGWEQVVPFLPQELHHRMIDSNGNWLLYRHILPPAISNLTFNGFNSSLFCPLTAEITSLWIASYLSGDLPLPSAETQLVEAKETLEWMERRAKGKHAHGTNLVPFSLSNIDDMLGDLGLKLGRLAHLREWLLPVDPTAYKGLGEQLRVRLVGGSKVE</sequence>
<dbReference type="InParanoid" id="A0A1Y2G012"/>
<evidence type="ECO:0000256" key="2">
    <source>
        <dbReference type="ARBA" id="ARBA00022630"/>
    </source>
</evidence>
<dbReference type="AlphaFoldDB" id="A0A1Y2G012"/>
<dbReference type="GO" id="GO:0050660">
    <property type="term" value="F:flavin adenine dinucleotide binding"/>
    <property type="evidence" value="ECO:0007669"/>
    <property type="project" value="InterPro"/>
</dbReference>
<comment type="caution">
    <text evidence="6">The sequence shown here is derived from an EMBL/GenBank/DDBJ whole genome shotgun (WGS) entry which is preliminary data.</text>
</comment>
<evidence type="ECO:0000313" key="6">
    <source>
        <dbReference type="EMBL" id="ORY89776.1"/>
    </source>
</evidence>
<dbReference type="OrthoDB" id="2915840at2759"/>